<organism evidence="3 8">
    <name type="scientific">Eggerthella lenta</name>
    <name type="common">Eubacterium lentum</name>
    <dbReference type="NCBI Taxonomy" id="84112"/>
    <lineage>
        <taxon>Bacteria</taxon>
        <taxon>Bacillati</taxon>
        <taxon>Actinomycetota</taxon>
        <taxon>Coriobacteriia</taxon>
        <taxon>Eggerthellales</taxon>
        <taxon>Eggerthellaceae</taxon>
        <taxon>Eggerthella</taxon>
    </lineage>
</organism>
<evidence type="ECO:0000313" key="7">
    <source>
        <dbReference type="Proteomes" id="UP000253915"/>
    </source>
</evidence>
<dbReference type="EMBL" id="PPUQ01000030">
    <property type="protein sequence ID" value="RDC34360.1"/>
    <property type="molecule type" value="Genomic_DNA"/>
</dbReference>
<dbReference type="GO" id="GO:0016740">
    <property type="term" value="F:transferase activity"/>
    <property type="evidence" value="ECO:0007669"/>
    <property type="project" value="UniProtKB-KW"/>
</dbReference>
<dbReference type="InterPro" id="IPR001173">
    <property type="entry name" value="Glyco_trans_2-like"/>
</dbReference>
<name>A0A369MEN7_EGGLN</name>
<evidence type="ECO:0000313" key="3">
    <source>
        <dbReference type="EMBL" id="RDB70254.1"/>
    </source>
</evidence>
<sequence length="244" mass="26892">MDTSNTHLNKHHLNVLVIIPAYNEQESIVSVVRSVITAGYDYVVVNDGSTDETLSICDRNGFNVLSLPQNLGIGGCVQAGHKYALLNGYDVDIQFDGDGQHDVAYIPSLVEQIRSGSDLAIGSRFVRDSDGFRSTALRRMGIVWLSLWIRAFSRKRITDPTSGFRASGKKAMALFCKNYPTDYPEPESIMLAIKSGLSVDEVPVTMRERQGGKSSIGGLSSLYYMVKVSLAISIVSFSHRHKRI</sequence>
<comment type="caution">
    <text evidence="3">The sequence shown here is derived from an EMBL/GenBank/DDBJ whole genome shotgun (WGS) entry which is preliminary data.</text>
</comment>
<evidence type="ECO:0000256" key="1">
    <source>
        <dbReference type="ARBA" id="ARBA00006739"/>
    </source>
</evidence>
<evidence type="ECO:0000313" key="8">
    <source>
        <dbReference type="Proteomes" id="UP000253970"/>
    </source>
</evidence>
<dbReference type="EMBL" id="PPTU01000010">
    <property type="protein sequence ID" value="RDB70254.1"/>
    <property type="molecule type" value="Genomic_DNA"/>
</dbReference>
<dbReference type="EMBL" id="PPTX01000003">
    <property type="protein sequence ID" value="RDB81150.1"/>
    <property type="molecule type" value="Genomic_DNA"/>
</dbReference>
<dbReference type="AlphaFoldDB" id="A0A369MEN7"/>
<keyword evidence="3" id="KW-0808">Transferase</keyword>
<dbReference type="Pfam" id="PF00535">
    <property type="entry name" value="Glycos_transf_2"/>
    <property type="match status" value="1"/>
</dbReference>
<dbReference type="GeneID" id="69511469"/>
<dbReference type="Proteomes" id="UP000253915">
    <property type="component" value="Unassembled WGS sequence"/>
</dbReference>
<accession>A0A369MEN7</accession>
<dbReference type="SUPFAM" id="SSF53448">
    <property type="entry name" value="Nucleotide-diphospho-sugar transferases"/>
    <property type="match status" value="1"/>
</dbReference>
<reference evidence="6 7" key="1">
    <citation type="journal article" date="2018" name="Elife">
        <title>Discovery and characterization of a prevalent human gut bacterial enzyme sufficient for the inactivation of a family of plant toxins.</title>
        <authorList>
            <person name="Koppel N."/>
            <person name="Bisanz J.E."/>
            <person name="Pandelia M.E."/>
            <person name="Turnbaugh P.J."/>
            <person name="Balskus E.P."/>
        </authorList>
    </citation>
    <scope>NUCLEOTIDE SEQUENCE [LARGE SCALE GENOMIC DNA]</scope>
    <source>
        <strain evidence="5 7">16A</strain>
        <strain evidence="4 6">MR1 #12</strain>
        <strain evidence="3 8">W1 BHI 6</strain>
    </source>
</reference>
<dbReference type="CDD" id="cd04179">
    <property type="entry name" value="DPM_DPG-synthase_like"/>
    <property type="match status" value="1"/>
</dbReference>
<dbReference type="InterPro" id="IPR050256">
    <property type="entry name" value="Glycosyltransferase_2"/>
</dbReference>
<evidence type="ECO:0000313" key="5">
    <source>
        <dbReference type="EMBL" id="RDC34360.1"/>
    </source>
</evidence>
<gene>
    <name evidence="5" type="ORF">C1853_14570</name>
    <name evidence="4" type="ORF">C1872_03660</name>
    <name evidence="3" type="ORF">C1875_07720</name>
</gene>
<evidence type="ECO:0000313" key="4">
    <source>
        <dbReference type="EMBL" id="RDB81150.1"/>
    </source>
</evidence>
<dbReference type="Proteomes" id="UP000253752">
    <property type="component" value="Unassembled WGS sequence"/>
</dbReference>
<dbReference type="PANTHER" id="PTHR48090:SF7">
    <property type="entry name" value="RFBJ PROTEIN"/>
    <property type="match status" value="1"/>
</dbReference>
<proteinExistence type="inferred from homology"/>
<evidence type="ECO:0000313" key="6">
    <source>
        <dbReference type="Proteomes" id="UP000253752"/>
    </source>
</evidence>
<comment type="similarity">
    <text evidence="1">Belongs to the glycosyltransferase 2 family.</text>
</comment>
<evidence type="ECO:0000259" key="2">
    <source>
        <dbReference type="Pfam" id="PF00535"/>
    </source>
</evidence>
<dbReference type="PANTHER" id="PTHR48090">
    <property type="entry name" value="UNDECAPRENYL-PHOSPHATE 4-DEOXY-4-FORMAMIDO-L-ARABINOSE TRANSFERASE-RELATED"/>
    <property type="match status" value="1"/>
</dbReference>
<dbReference type="Gene3D" id="3.90.550.10">
    <property type="entry name" value="Spore Coat Polysaccharide Biosynthesis Protein SpsA, Chain A"/>
    <property type="match status" value="1"/>
</dbReference>
<feature type="domain" description="Glycosyltransferase 2-like" evidence="2">
    <location>
        <begin position="17"/>
        <end position="165"/>
    </location>
</feature>
<protein>
    <submittedName>
        <fullName evidence="3">Glycosyltransferase family 2 protein</fullName>
    </submittedName>
</protein>
<dbReference type="InterPro" id="IPR029044">
    <property type="entry name" value="Nucleotide-diphossugar_trans"/>
</dbReference>
<dbReference type="Proteomes" id="UP000253970">
    <property type="component" value="Unassembled WGS sequence"/>
</dbReference>
<dbReference type="RefSeq" id="WP_021410967.1">
    <property type="nucleotide sequence ID" value="NZ_AP025575.1"/>
</dbReference>